<dbReference type="RefSeq" id="WP_208079907.1">
    <property type="nucleotide sequence ID" value="NZ_CP071869.1"/>
</dbReference>
<protein>
    <submittedName>
        <fullName evidence="1">Uncharacterized protein</fullName>
    </submittedName>
</protein>
<dbReference type="KEGG" id="pcea:J3359_06485"/>
<gene>
    <name evidence="1" type="ORF">J3359_06485</name>
</gene>
<reference evidence="1 2" key="1">
    <citation type="submission" date="2021-03" db="EMBL/GenBank/DDBJ databases">
        <title>Complete genome of Polaribacter_sp.SM13.</title>
        <authorList>
            <person name="Jeong S.W."/>
            <person name="Bae J.W."/>
        </authorList>
    </citation>
    <scope>NUCLEOTIDE SEQUENCE [LARGE SCALE GENOMIC DNA]</scope>
    <source>
        <strain evidence="1 2">SM13</strain>
    </source>
</reference>
<evidence type="ECO:0000313" key="2">
    <source>
        <dbReference type="Proteomes" id="UP000663920"/>
    </source>
</evidence>
<proteinExistence type="predicted"/>
<dbReference type="EMBL" id="CP071869">
    <property type="protein sequence ID" value="QTE23913.1"/>
    <property type="molecule type" value="Genomic_DNA"/>
</dbReference>
<name>A0A975CQS1_9FLAO</name>
<evidence type="ECO:0000313" key="1">
    <source>
        <dbReference type="EMBL" id="QTE23913.1"/>
    </source>
</evidence>
<sequence length="88" mass="10543">MITDLEQKQLRDLFKGHYTNDILKILNAKKIKNRNGNPHNAQYVRMVFQGIRNNADVEDAIWKFASIKKKQFEFQKLEKQKILKNLKR</sequence>
<accession>A0A975CQS1</accession>
<dbReference type="AlphaFoldDB" id="A0A975CQS1"/>
<organism evidence="1 2">
    <name type="scientific">Polaribacter cellanae</name>
    <dbReference type="NCBI Taxonomy" id="2818493"/>
    <lineage>
        <taxon>Bacteria</taxon>
        <taxon>Pseudomonadati</taxon>
        <taxon>Bacteroidota</taxon>
        <taxon>Flavobacteriia</taxon>
        <taxon>Flavobacteriales</taxon>
        <taxon>Flavobacteriaceae</taxon>
    </lineage>
</organism>
<dbReference type="Proteomes" id="UP000663920">
    <property type="component" value="Chromosome"/>
</dbReference>
<keyword evidence="2" id="KW-1185">Reference proteome</keyword>